<dbReference type="Gene3D" id="1.10.1270.10">
    <property type="entry name" value="TrpR-like"/>
    <property type="match status" value="1"/>
</dbReference>
<sequence length="150" mass="17553">MTQVSRHKLQPEMSELIYGEFCQFITLIPARSSFQAFFNDFLTPTEKIMFSKRFMIMVLLMRGQTIEHIKDTLFVSNSAVMSVSSWLKNASPATKKALNLLNMKKDWQKFFDQIESVLDKLPPGKYRNWKLAGQEKVINLKSRQLRESLR</sequence>
<organism evidence="1 2">
    <name type="scientific">Candidatus Collierbacteria bacterium CG09_land_8_20_14_0_10_46_12</name>
    <dbReference type="NCBI Taxonomy" id="1974533"/>
    <lineage>
        <taxon>Bacteria</taxon>
        <taxon>Candidatus Collieribacteriota</taxon>
    </lineage>
</organism>
<proteinExistence type="predicted"/>
<protein>
    <submittedName>
        <fullName evidence="1">Uncharacterized protein</fullName>
    </submittedName>
</protein>
<evidence type="ECO:0000313" key="2">
    <source>
        <dbReference type="Proteomes" id="UP000229574"/>
    </source>
</evidence>
<dbReference type="GO" id="GO:0043565">
    <property type="term" value="F:sequence-specific DNA binding"/>
    <property type="evidence" value="ECO:0007669"/>
    <property type="project" value="InterPro"/>
</dbReference>
<accession>A0A2H0WZ58</accession>
<dbReference type="SUPFAM" id="SSF48295">
    <property type="entry name" value="TrpR-like"/>
    <property type="match status" value="1"/>
</dbReference>
<name>A0A2H0WZ58_9BACT</name>
<dbReference type="Proteomes" id="UP000229574">
    <property type="component" value="Unassembled WGS sequence"/>
</dbReference>
<dbReference type="EMBL" id="PEYY01000079">
    <property type="protein sequence ID" value="PIS17956.1"/>
    <property type="molecule type" value="Genomic_DNA"/>
</dbReference>
<reference evidence="2" key="1">
    <citation type="submission" date="2017-09" db="EMBL/GenBank/DDBJ databases">
        <title>Depth-based differentiation of microbial function through sediment-hosted aquifers and enrichment of novel symbionts in the deep terrestrial subsurface.</title>
        <authorList>
            <person name="Probst A.J."/>
            <person name="Ladd B."/>
            <person name="Jarett J.K."/>
            <person name="Geller-Mcgrath D.E."/>
            <person name="Sieber C.M.K."/>
            <person name="Emerson J.B."/>
            <person name="Anantharaman K."/>
            <person name="Thomas B.C."/>
            <person name="Malmstrom R."/>
            <person name="Stieglmeier M."/>
            <person name="Klingl A."/>
            <person name="Woyke T."/>
            <person name="Ryan C.M."/>
            <person name="Banfield J.F."/>
        </authorList>
    </citation>
    <scope>NUCLEOTIDE SEQUENCE [LARGE SCALE GENOMIC DNA]</scope>
</reference>
<comment type="caution">
    <text evidence="1">The sequence shown here is derived from an EMBL/GenBank/DDBJ whole genome shotgun (WGS) entry which is preliminary data.</text>
</comment>
<dbReference type="AlphaFoldDB" id="A0A2H0WZ58"/>
<dbReference type="InterPro" id="IPR010921">
    <property type="entry name" value="Trp_repressor/repl_initiator"/>
</dbReference>
<gene>
    <name evidence="1" type="ORF">COT54_01890</name>
</gene>
<evidence type="ECO:0000313" key="1">
    <source>
        <dbReference type="EMBL" id="PIS17956.1"/>
    </source>
</evidence>
<dbReference type="Pfam" id="PF01371">
    <property type="entry name" value="Trp_repressor"/>
    <property type="match status" value="1"/>
</dbReference>
<dbReference type="GO" id="GO:0003700">
    <property type="term" value="F:DNA-binding transcription factor activity"/>
    <property type="evidence" value="ECO:0007669"/>
    <property type="project" value="InterPro"/>
</dbReference>
<dbReference type="InterPro" id="IPR000831">
    <property type="entry name" value="Trp_repress"/>
</dbReference>
<dbReference type="InterPro" id="IPR038116">
    <property type="entry name" value="TrpR-like_sf"/>
</dbReference>